<dbReference type="GeneID" id="37174843"/>
<accession>A0A8T8XCS8</accession>
<dbReference type="AlphaFoldDB" id="A0A8T8XCS8"/>
<evidence type="ECO:0000313" key="3">
    <source>
        <dbReference type="Proteomes" id="UP000249497"/>
    </source>
</evidence>
<feature type="transmembrane region" description="Helical" evidence="1">
    <location>
        <begin position="7"/>
        <end position="31"/>
    </location>
</feature>
<evidence type="ECO:0000313" key="2">
    <source>
        <dbReference type="EMBL" id="RAH86073.1"/>
    </source>
</evidence>
<organism evidence="2 3">
    <name type="scientific">Aspergillus japonicus CBS 114.51</name>
    <dbReference type="NCBI Taxonomy" id="1448312"/>
    <lineage>
        <taxon>Eukaryota</taxon>
        <taxon>Fungi</taxon>
        <taxon>Dikarya</taxon>
        <taxon>Ascomycota</taxon>
        <taxon>Pezizomycotina</taxon>
        <taxon>Eurotiomycetes</taxon>
        <taxon>Eurotiomycetidae</taxon>
        <taxon>Eurotiales</taxon>
        <taxon>Aspergillaceae</taxon>
        <taxon>Aspergillus</taxon>
        <taxon>Aspergillus subgen. Circumdati</taxon>
    </lineage>
</organism>
<sequence length="103" mass="11517">MFHNDTWPILIFSVPLIAFLSMIWTTAWIFYPPCKTACTASCQTVCDTTCQTVCDTVCEAVCRANTQSLTYVPSFTVQTTVDDWGRVIATLPQDGTRVELKKV</sequence>
<evidence type="ECO:0000256" key="1">
    <source>
        <dbReference type="SAM" id="Phobius"/>
    </source>
</evidence>
<name>A0A8T8XCS8_ASPJA</name>
<keyword evidence="1" id="KW-0472">Membrane</keyword>
<keyword evidence="1" id="KW-1133">Transmembrane helix</keyword>
<reference evidence="2 3" key="1">
    <citation type="submission" date="2018-02" db="EMBL/GenBank/DDBJ databases">
        <title>The genomes of Aspergillus section Nigri reveals drivers in fungal speciation.</title>
        <authorList>
            <consortium name="DOE Joint Genome Institute"/>
            <person name="Vesth T.C."/>
            <person name="Nybo J."/>
            <person name="Theobald S."/>
            <person name="Brandl J."/>
            <person name="Frisvad J.C."/>
            <person name="Nielsen K.F."/>
            <person name="Lyhne E.K."/>
            <person name="Kogle M.E."/>
            <person name="Kuo A."/>
            <person name="Riley R."/>
            <person name="Clum A."/>
            <person name="Nolan M."/>
            <person name="Lipzen A."/>
            <person name="Salamov A."/>
            <person name="Henrissat B."/>
            <person name="Wiebenga A."/>
            <person name="De vries R.P."/>
            <person name="Grigoriev I.V."/>
            <person name="Mortensen U.H."/>
            <person name="Andersen M.R."/>
            <person name="Baker S.E."/>
        </authorList>
    </citation>
    <scope>NUCLEOTIDE SEQUENCE [LARGE SCALE GENOMIC DNA]</scope>
    <source>
        <strain evidence="2 3">CBS 114.51</strain>
    </source>
</reference>
<proteinExistence type="predicted"/>
<dbReference type="EMBL" id="KZ824773">
    <property type="protein sequence ID" value="RAH86073.1"/>
    <property type="molecule type" value="Genomic_DNA"/>
</dbReference>
<dbReference type="OrthoDB" id="10537819at2759"/>
<protein>
    <submittedName>
        <fullName evidence="2">Uncharacterized protein</fullName>
    </submittedName>
</protein>
<keyword evidence="1" id="KW-0812">Transmembrane</keyword>
<keyword evidence="3" id="KW-1185">Reference proteome</keyword>
<gene>
    <name evidence="2" type="ORF">BO86DRAFT_385637</name>
</gene>
<dbReference type="RefSeq" id="XP_025531967.1">
    <property type="nucleotide sequence ID" value="XM_025671151.1"/>
</dbReference>
<dbReference type="Proteomes" id="UP000249497">
    <property type="component" value="Unassembled WGS sequence"/>
</dbReference>